<keyword evidence="1" id="KW-0472">Membrane</keyword>
<dbReference type="KEGG" id="azc:AZC_1215"/>
<proteinExistence type="predicted"/>
<dbReference type="Proteomes" id="UP000000270">
    <property type="component" value="Chromosome"/>
</dbReference>
<name>A8HRN0_AZOC5</name>
<keyword evidence="1" id="KW-0812">Transmembrane</keyword>
<reference evidence="2 3" key="1">
    <citation type="journal article" date="2007" name="Appl. Environ. Microbiol.">
        <title>Rhizobial factors required for stem nodule maturation and maintenance in Sesbania rostrata-Azorhizobium caulinodans ORS571 symbiosis.</title>
        <authorList>
            <person name="Suzuki S."/>
            <person name="Aono T."/>
            <person name="Lee KB."/>
            <person name="Suzuki T."/>
            <person name="Liu CT."/>
            <person name="Miwa H."/>
            <person name="Wakao S."/>
            <person name="Iki T."/>
            <person name="Oyaizu H."/>
        </authorList>
    </citation>
    <scope>NUCLEOTIDE SEQUENCE [LARGE SCALE GENOMIC DNA]</scope>
    <source>
        <strain evidence="3">ATCC 43989 / DSM 5975 / JCM 20966 / LMG 6465 / NBRC 14845 / NCIMB 13405 / ORS 571</strain>
    </source>
</reference>
<reference evidence="3" key="2">
    <citation type="submission" date="2007-04" db="EMBL/GenBank/DDBJ databases">
        <title>Complete genome sequence of the nitrogen-fixing bacterium Azorhizobium caulinodans ORS571.</title>
        <authorList>
            <person name="Lee K.B."/>
            <person name="Backer P.D."/>
            <person name="Aono T."/>
            <person name="Liu C.T."/>
            <person name="Suzuki S."/>
            <person name="Suzuki T."/>
            <person name="Kaneko T."/>
            <person name="Yamada M."/>
            <person name="Tabata S."/>
            <person name="Kupfer D.M."/>
            <person name="Najar F.Z."/>
            <person name="Wiley G.B."/>
            <person name="Roe B."/>
            <person name="Binnewies T."/>
            <person name="Ussery D."/>
            <person name="Vereecke D."/>
            <person name="Gevers D."/>
            <person name="Holsters M."/>
            <person name="Oyaizu H."/>
        </authorList>
    </citation>
    <scope>NUCLEOTIDE SEQUENCE [LARGE SCALE GENOMIC DNA]</scope>
    <source>
        <strain evidence="3">ATCC 43989 / DSM 5975 / JCM 20966 / LMG 6465 / NBRC 14845 / NCIMB 13405 / ORS 571</strain>
    </source>
</reference>
<accession>A8HRN0</accession>
<organism evidence="2 3">
    <name type="scientific">Azorhizobium caulinodans (strain ATCC 43989 / DSM 5975 / JCM 20966 / LMG 6465 / NBRC 14845 / NCIMB 13405 / ORS 571)</name>
    <dbReference type="NCBI Taxonomy" id="438753"/>
    <lineage>
        <taxon>Bacteria</taxon>
        <taxon>Pseudomonadati</taxon>
        <taxon>Pseudomonadota</taxon>
        <taxon>Alphaproteobacteria</taxon>
        <taxon>Hyphomicrobiales</taxon>
        <taxon>Xanthobacteraceae</taxon>
        <taxon>Azorhizobium</taxon>
    </lineage>
</organism>
<evidence type="ECO:0008006" key="4">
    <source>
        <dbReference type="Google" id="ProtNLM"/>
    </source>
</evidence>
<dbReference type="HOGENOM" id="CLU_3380287_0_0_5"/>
<reference evidence="2 3" key="3">
    <citation type="journal article" date="2008" name="BMC Genomics">
        <title>The genome of the versatile nitrogen fixer Azorhizobium caulinodans ORS571.</title>
        <authorList>
            <person name="Lee KB."/>
            <person name="Backer P.D."/>
            <person name="Aono T."/>
            <person name="Liu CT."/>
            <person name="Suzuki S."/>
            <person name="Suzuki T."/>
            <person name="Kaneko T."/>
            <person name="Yamada M."/>
            <person name="Tabata S."/>
            <person name="Kupfer D.M."/>
            <person name="Najar F.Z."/>
            <person name="Wiley G.B."/>
            <person name="Roe B."/>
            <person name="Binnewies T.T."/>
            <person name="Ussery D.W."/>
            <person name="D'Haeze W."/>
            <person name="Herder J.D."/>
            <person name="Gevers D."/>
            <person name="Vereecke D."/>
            <person name="Holsters M."/>
            <person name="Oyaizu H."/>
        </authorList>
    </citation>
    <scope>NUCLEOTIDE SEQUENCE [LARGE SCALE GENOMIC DNA]</scope>
    <source>
        <strain evidence="3">ATCC 43989 / DSM 5975 / JCM 20966 / LMG 6465 / NBRC 14845 / NCIMB 13405 / ORS 571</strain>
    </source>
</reference>
<protein>
    <recommendedName>
        <fullName evidence="4">Transmembrane protein</fullName>
    </recommendedName>
</protein>
<evidence type="ECO:0000313" key="2">
    <source>
        <dbReference type="EMBL" id="BAF87213.1"/>
    </source>
</evidence>
<reference evidence="2 3" key="6">
    <citation type="journal article" date="2011" name="Appl. Environ. Microbiol.">
        <title>Involvement of the azorhizobial chromosome partition gene (parA) in the onset of bacteroid differentiation during Sesbania rostrata stem nodule development.</title>
        <authorList>
            <person name="Liu CT."/>
            <person name="Lee KB."/>
            <person name="Wang YS."/>
            <person name="Peng MH."/>
            <person name="Lee KT."/>
            <person name="Suzuki S."/>
            <person name="Suzuki T."/>
            <person name="Oyaizu H."/>
        </authorList>
    </citation>
    <scope>NUCLEOTIDE SEQUENCE [LARGE SCALE GENOMIC DNA]</scope>
    <source>
        <strain evidence="3">ATCC 43989 / DSM 5975 / JCM 20966 / LMG 6465 / NBRC 14845 / NCIMB 13405 / ORS 571</strain>
    </source>
</reference>
<keyword evidence="3" id="KW-1185">Reference proteome</keyword>
<evidence type="ECO:0000313" key="3">
    <source>
        <dbReference type="Proteomes" id="UP000000270"/>
    </source>
</evidence>
<dbReference type="AlphaFoldDB" id="A8HRN0"/>
<reference evidence="2 3" key="4">
    <citation type="journal article" date="2009" name="Appl. Environ. Microbiol.">
        <title>Comparative genome-wide transcriptional profiling of Azorhizobium caulinodans ORS571 grown under free-living and symbiotic conditions.</title>
        <authorList>
            <person name="Tsukada S."/>
            <person name="Aono T."/>
            <person name="Akiba N."/>
            <person name="Lee KB."/>
            <person name="Liu CT."/>
            <person name="Toyazaki H."/>
            <person name="Oyaizu H."/>
        </authorList>
    </citation>
    <scope>NUCLEOTIDE SEQUENCE [LARGE SCALE GENOMIC DNA]</scope>
    <source>
        <strain evidence="3">ATCC 43989 / DSM 5975 / JCM 20966 / LMG 6465 / NBRC 14845 / NCIMB 13405 / ORS 571</strain>
    </source>
</reference>
<dbReference type="EMBL" id="AP009384">
    <property type="protein sequence ID" value="BAF87213.1"/>
    <property type="molecule type" value="Genomic_DNA"/>
</dbReference>
<keyword evidence="1" id="KW-1133">Transmembrane helix</keyword>
<feature type="transmembrane region" description="Helical" evidence="1">
    <location>
        <begin position="6"/>
        <end position="27"/>
    </location>
</feature>
<sequence length="33" mass="3873">MVYLFLNLWPYELLALGLGFATVYLAFRPRARP</sequence>
<gene>
    <name evidence="2" type="ordered locus">AZC_1215</name>
</gene>
<evidence type="ECO:0000256" key="1">
    <source>
        <dbReference type="SAM" id="Phobius"/>
    </source>
</evidence>
<reference evidence="2 3" key="5">
    <citation type="journal article" date="2010" name="Appl. Environ. Microbiol.">
        <title>phrR-like gene praR of Azorhizobium caulinodans ORS571 is essential for symbiosis with Sesbania rostrata and is involved in expression of reb genes.</title>
        <authorList>
            <person name="Akiba N."/>
            <person name="Aono T."/>
            <person name="Toyazaki H."/>
            <person name="Sato S."/>
            <person name="Oyaizu H."/>
        </authorList>
    </citation>
    <scope>NUCLEOTIDE SEQUENCE [LARGE SCALE GENOMIC DNA]</scope>
    <source>
        <strain evidence="3">ATCC 43989 / DSM 5975 / JCM 20966 / LMG 6465 / NBRC 14845 / NCIMB 13405 / ORS 571</strain>
    </source>
</reference>